<reference evidence="2" key="1">
    <citation type="submission" date="2020-02" db="EMBL/GenBank/DDBJ databases">
        <authorList>
            <person name="Meier V. D."/>
        </authorList>
    </citation>
    <scope>NUCLEOTIDE SEQUENCE</scope>
    <source>
        <strain evidence="2">AVDCRST_MAG42</strain>
    </source>
</reference>
<dbReference type="InterPro" id="IPR012334">
    <property type="entry name" value="Pectin_lyas_fold"/>
</dbReference>
<dbReference type="InterPro" id="IPR006626">
    <property type="entry name" value="PbH1"/>
</dbReference>
<sequence length="660" mass="68195">MKRILSLLVALSVSSVSAATFTVTNTSDSGSGSLRDAINKANAESSENPHRIEFALAGTGVRTIALATPLPALDRPAVIDGYTQPGAAPSNSASSSNAVLLVELSGASAAVPIGVGIDIDGELSTVAGLVINGFGIGVRARGSENTVRGNFIGTNASGTEARPNATGVLIDGGNRNIIGGITTAARNVISGNDGAGVRITGDSSDNRIQGNLIGTQADGTQGLANLNGIEAIGRNNIGPGLDQETGGNVIASNTQNGISVTGNSASVFISRNTIYGNGLLGIDLANDGITFNDDDDADGGPNARQNYPVLETATRSGGDITLTGRFTGGPNARFYVEFFGNTADAADAREGDVFLGSTTLSTGAGGVVRFDLEVPNRSAVRYVTATATNISGGTSEFAEPVQLFPAGKVQNLSTRLRVETGEQVLIGGFIVDGVDPKRVIIRAIGPSLRSSELQDVLEDPTLELYSGTTLLAENDNWREGNQAEIAASGLPPSNDAESAIVRTLTPGAYTAIVRGKNNTRGIGLVEAFDLNPEANSRLANISTRGYVSTGNNVMIAGFILSSGNSKVVVRALGPSLEARGVSDVLQDPDLTIFDVNGNQIDQNNSWKQEQQKDIEELQLGPGNENEAAIVTTLPGGQYTAIVRGRENTRGVGLVEVYNIR</sequence>
<dbReference type="Gene3D" id="2.160.20.10">
    <property type="entry name" value="Single-stranded right-handed beta-helix, Pectin lyase-like"/>
    <property type="match status" value="1"/>
</dbReference>
<feature type="signal peptide" evidence="1">
    <location>
        <begin position="1"/>
        <end position="18"/>
    </location>
</feature>
<organism evidence="2">
    <name type="scientific">uncultured Chthoniobacterales bacterium</name>
    <dbReference type="NCBI Taxonomy" id="1836801"/>
    <lineage>
        <taxon>Bacteria</taxon>
        <taxon>Pseudomonadati</taxon>
        <taxon>Verrucomicrobiota</taxon>
        <taxon>Spartobacteria</taxon>
        <taxon>Chthoniobacterales</taxon>
        <taxon>environmental samples</taxon>
    </lineage>
</organism>
<feature type="chain" id="PRO_5027021858" description="Periplasmic copper-binding protein NosD beta helix domain-containing protein" evidence="1">
    <location>
        <begin position="19"/>
        <end position="660"/>
    </location>
</feature>
<dbReference type="SMART" id="SM00710">
    <property type="entry name" value="PbH1"/>
    <property type="match status" value="3"/>
</dbReference>
<dbReference type="InterPro" id="IPR011050">
    <property type="entry name" value="Pectin_lyase_fold/virulence"/>
</dbReference>
<keyword evidence="1" id="KW-0732">Signal</keyword>
<protein>
    <recommendedName>
        <fullName evidence="3">Periplasmic copper-binding protein NosD beta helix domain-containing protein</fullName>
    </recommendedName>
</protein>
<dbReference type="EMBL" id="CADCTA010000114">
    <property type="protein sequence ID" value="CAA9268118.1"/>
    <property type="molecule type" value="Genomic_DNA"/>
</dbReference>
<evidence type="ECO:0008006" key="3">
    <source>
        <dbReference type="Google" id="ProtNLM"/>
    </source>
</evidence>
<name>A0A6J4J6B4_9BACT</name>
<proteinExistence type="predicted"/>
<dbReference type="SUPFAM" id="SSF51126">
    <property type="entry name" value="Pectin lyase-like"/>
    <property type="match status" value="1"/>
</dbReference>
<accession>A0A6J4J6B4</accession>
<dbReference type="AlphaFoldDB" id="A0A6J4J6B4"/>
<evidence type="ECO:0000256" key="1">
    <source>
        <dbReference type="SAM" id="SignalP"/>
    </source>
</evidence>
<evidence type="ECO:0000313" key="2">
    <source>
        <dbReference type="EMBL" id="CAA9268118.1"/>
    </source>
</evidence>
<gene>
    <name evidence="2" type="ORF">AVDCRST_MAG42-3099</name>
</gene>